<keyword evidence="2" id="KW-1133">Transmembrane helix</keyword>
<dbReference type="InterPro" id="IPR024239">
    <property type="entry name" value="SyrA"/>
</dbReference>
<dbReference type="RefSeq" id="WP_378220084.1">
    <property type="nucleotide sequence ID" value="NZ_JBHRTK010000010.1"/>
</dbReference>
<evidence type="ECO:0000313" key="3">
    <source>
        <dbReference type="EMBL" id="MFC3206269.1"/>
    </source>
</evidence>
<keyword evidence="2" id="KW-0472">Membrane</keyword>
<dbReference type="EMBL" id="JBHRTK010000010">
    <property type="protein sequence ID" value="MFC3206269.1"/>
    <property type="molecule type" value="Genomic_DNA"/>
</dbReference>
<reference evidence="4" key="1">
    <citation type="journal article" date="2019" name="Int. J. Syst. Evol. Microbiol.">
        <title>The Global Catalogue of Microorganisms (GCM) 10K type strain sequencing project: providing services to taxonomists for standard genome sequencing and annotation.</title>
        <authorList>
            <consortium name="The Broad Institute Genomics Platform"/>
            <consortium name="The Broad Institute Genome Sequencing Center for Infectious Disease"/>
            <person name="Wu L."/>
            <person name="Ma J."/>
        </authorList>
    </citation>
    <scope>NUCLEOTIDE SEQUENCE [LARGE SCALE GENOMIC DNA]</scope>
    <source>
        <strain evidence="4">KCTC 52165</strain>
    </source>
</reference>
<evidence type="ECO:0000256" key="2">
    <source>
        <dbReference type="SAM" id="Phobius"/>
    </source>
</evidence>
<feature type="region of interest" description="Disordered" evidence="1">
    <location>
        <begin position="61"/>
        <end position="84"/>
    </location>
</feature>
<protein>
    <submittedName>
        <fullName evidence="3">Exopolysaccharide production repressor protein</fullName>
    </submittedName>
</protein>
<feature type="transmembrane region" description="Helical" evidence="2">
    <location>
        <begin position="28"/>
        <end position="55"/>
    </location>
</feature>
<keyword evidence="4" id="KW-1185">Reference proteome</keyword>
<proteinExistence type="predicted"/>
<dbReference type="Proteomes" id="UP001595583">
    <property type="component" value="Unassembled WGS sequence"/>
</dbReference>
<keyword evidence="2" id="KW-0812">Transmembrane</keyword>
<dbReference type="Pfam" id="PF11089">
    <property type="entry name" value="SyrA"/>
    <property type="match status" value="1"/>
</dbReference>
<evidence type="ECO:0000313" key="4">
    <source>
        <dbReference type="Proteomes" id="UP001595583"/>
    </source>
</evidence>
<gene>
    <name evidence="3" type="ORF">ACFOHJ_08615</name>
</gene>
<sequence length="84" mass="8984">MSFALFLRGFIGALVVFAVVTYVATQSFWTTLINTAICAVVIQAGYFAAILVVVWRSPARGKTGAEARPEPAPAAAKKGRRALR</sequence>
<comment type="caution">
    <text evidence="3">The sequence shown here is derived from an EMBL/GenBank/DDBJ whole genome shotgun (WGS) entry which is preliminary data.</text>
</comment>
<organism evidence="3 4">
    <name type="scientific">Aquamicrobium soli</name>
    <dbReference type="NCBI Taxonomy" id="1811518"/>
    <lineage>
        <taxon>Bacteria</taxon>
        <taxon>Pseudomonadati</taxon>
        <taxon>Pseudomonadota</taxon>
        <taxon>Alphaproteobacteria</taxon>
        <taxon>Hyphomicrobiales</taxon>
        <taxon>Phyllobacteriaceae</taxon>
        <taxon>Aquamicrobium</taxon>
    </lineage>
</organism>
<name>A0ABV7K7H3_9HYPH</name>
<accession>A0ABV7K7H3</accession>
<evidence type="ECO:0000256" key="1">
    <source>
        <dbReference type="SAM" id="MobiDB-lite"/>
    </source>
</evidence>